<protein>
    <submittedName>
        <fullName evidence="1">DUF885 domain-containing protein</fullName>
    </submittedName>
</protein>
<evidence type="ECO:0000313" key="1">
    <source>
        <dbReference type="EMBL" id="MSS41300.1"/>
    </source>
</evidence>
<organism evidence="1 2">
    <name type="scientific">Clostridium scindens (strain JCM 10418 / VPI 12708)</name>
    <dbReference type="NCBI Taxonomy" id="29347"/>
    <lineage>
        <taxon>Bacteria</taxon>
        <taxon>Bacillati</taxon>
        <taxon>Bacillota</taxon>
        <taxon>Clostridia</taxon>
        <taxon>Lachnospirales</taxon>
        <taxon>Lachnospiraceae</taxon>
    </lineage>
</organism>
<accession>A0A844F9N5</accession>
<dbReference type="PANTHER" id="PTHR33361:SF2">
    <property type="entry name" value="DUF885 DOMAIN-CONTAINING PROTEIN"/>
    <property type="match status" value="1"/>
</dbReference>
<dbReference type="InterPro" id="IPR010281">
    <property type="entry name" value="DUF885"/>
</dbReference>
<name>A0A844F9N5_CLOSV</name>
<evidence type="ECO:0000313" key="2">
    <source>
        <dbReference type="Proteomes" id="UP000462363"/>
    </source>
</evidence>
<sequence>MSKKRSAIIVSLFLAAIFLSIGVFRHFHQDEDQRFESYTRSLFCQEVSGSTITLHYTLKDPSAYGIKDTPITYGACSTDTSAICASVENALALLQSYDRKELSSKNKLTYDVLEDYLSSSVKEAKFSLYDEPLAPLTGTQSQLPVLLSEYQFYDVSDVDTYLKLLSKTPEYFQSIIEFEKAKSEAGLFMASYSADDIMKECQAFIDMGDENYLYSSFEERLKSLKLKEEEQASYIEKNASAIKEYIFPSYSLLKDGLAALRTSGKNNNGLCYLPKGREYYENVVANETGSSRTIPQLQQLTQTQMLDDLRAMQTVLAASTQGSSISSDVFKTQGTVLEDSNPASILAGLEGRLKDSFPAPPEVSTQIKYVQKSMEEYLSPAFYMVPAIDSTKNNVIYINQGHMPDDISLFTTLAHEGYPGHLYQTVYYASRKPDPIRNLLNYGGYTEGWATYSEMMSYYYTPLTKEQATLMQKNTSVILGLYALADMGIHYDGWTLLDTVSFFRGYGITDTNTIEDIYDLIIADPANYLKYYIGYVEFLELKKDAMDKWGDGFTQKRFHKAVLDVGPASFDVIRKHIF</sequence>
<dbReference type="AlphaFoldDB" id="A0A844F9N5"/>
<proteinExistence type="predicted"/>
<reference evidence="1 2" key="1">
    <citation type="submission" date="2019-08" db="EMBL/GenBank/DDBJ databases">
        <title>In-depth cultivation of the pig gut microbiome towards novel bacterial diversity and tailored functional studies.</title>
        <authorList>
            <person name="Wylensek D."/>
            <person name="Hitch T.C.A."/>
            <person name="Clavel T."/>
        </authorList>
    </citation>
    <scope>NUCLEOTIDE SEQUENCE [LARGE SCALE GENOMIC DNA]</scope>
    <source>
        <strain evidence="1 2">BL-389-WT-3D</strain>
    </source>
</reference>
<gene>
    <name evidence="1" type="ORF">FYJ37_13360</name>
</gene>
<comment type="caution">
    <text evidence="1">The sequence shown here is derived from an EMBL/GenBank/DDBJ whole genome shotgun (WGS) entry which is preliminary data.</text>
</comment>
<dbReference type="Pfam" id="PF05960">
    <property type="entry name" value="DUF885"/>
    <property type="match status" value="1"/>
</dbReference>
<dbReference type="EMBL" id="VUMB01000031">
    <property type="protein sequence ID" value="MSS41300.1"/>
    <property type="molecule type" value="Genomic_DNA"/>
</dbReference>
<dbReference type="RefSeq" id="WP_154321896.1">
    <property type="nucleotide sequence ID" value="NZ_CAUEXX010000038.1"/>
</dbReference>
<dbReference type="Proteomes" id="UP000462363">
    <property type="component" value="Unassembled WGS sequence"/>
</dbReference>
<dbReference type="PANTHER" id="PTHR33361">
    <property type="entry name" value="GLR0591 PROTEIN"/>
    <property type="match status" value="1"/>
</dbReference>